<evidence type="ECO:0000313" key="2">
    <source>
        <dbReference type="EMBL" id="RKT01199.1"/>
    </source>
</evidence>
<dbReference type="Pfam" id="PF14493">
    <property type="entry name" value="HTH_40"/>
    <property type="match status" value="1"/>
</dbReference>
<dbReference type="GO" id="GO:0003678">
    <property type="term" value="F:DNA helicase activity"/>
    <property type="evidence" value="ECO:0007669"/>
    <property type="project" value="InterPro"/>
</dbReference>
<dbReference type="GO" id="GO:0006281">
    <property type="term" value="P:DNA repair"/>
    <property type="evidence" value="ECO:0007669"/>
    <property type="project" value="InterPro"/>
</dbReference>
<name>A0A495SLK7_9FLAO</name>
<dbReference type="CDD" id="cd18809">
    <property type="entry name" value="SF1_C_RecD"/>
    <property type="match status" value="1"/>
</dbReference>
<feature type="domain" description="AAA+ ATPase" evidence="1">
    <location>
        <begin position="36"/>
        <end position="206"/>
    </location>
</feature>
<dbReference type="Gene3D" id="3.40.50.300">
    <property type="entry name" value="P-loop containing nucleotide triphosphate hydrolases"/>
    <property type="match status" value="2"/>
</dbReference>
<gene>
    <name evidence="2" type="ORF">BCF58_0415</name>
</gene>
<dbReference type="PANTHER" id="PTHR47642:SF5">
    <property type="entry name" value="ATP-DEPENDENT DNA HELICASE"/>
    <property type="match status" value="1"/>
</dbReference>
<sequence>MYQGFFKMYAITRFSNSFSVILMAMNNDFFDLIEHTNRSVFLTGRAGTGKTTFLNDFVKRTRKKHIVVAPTGIAAINAGGVTIHSMFGLPLRTFLPTTDRIDGSLANNIADLMPHFKYRKDKLKLLREVEILIIDEVSMLRADVLDMMDFSLRFIRRNNQRFGGVQMLFIGDLYQLPPVVRDEHILKLYYKSPFFFDSHAIKEIPLITIELTKVYRQSDEEFLEILNAIRDGDVANIDFEHLNERYNPEFEPGNESYVYLCSHNKMADEINQQKLAEIKVIPSTYEAKLFGEFKENQFPNEQFLELKVGAQIMFIRNDISPDKKYFNGKLGEISALDENEIRVILDGSEREIVVKREVWEQKKYFLDAEKNIKEEVLGSFEQFPIKLAWAVTIHKSQGLTFDKVIIDAGKSFTAGQVYVALSRCRTLEGIVLKSKITPEVIFKDNRILQFQGDTFANDHVETILNQEKYDYSIRKVLRTIDCVWLLQEVEDWNKLSVTTKSIDHLKTNQLYHQLKQDAANLGKIFEKLERVLFQKAANFINQKEEWSEIENKAKGAVNFFFTEVKDKIFTPLKEFYAEIKGSKGLKQYNEEFKRWLEDIEEYLNSLKEIHLLETKLLDEKNDKEINLKIAKVPSQVLTFQLFEQGKTIAEIALERGLVKETVIGHLAKFAEQGLLDISRVITSDKIKAFEEEFNKKPHETLTEWKNALPNDFEFNEIRILLNHYNYQKEKEK</sequence>
<dbReference type="Proteomes" id="UP000272428">
    <property type="component" value="Unassembled WGS sequence"/>
</dbReference>
<dbReference type="InterPro" id="IPR003593">
    <property type="entry name" value="AAA+_ATPase"/>
</dbReference>
<dbReference type="InterPro" id="IPR027785">
    <property type="entry name" value="UvrD-like_helicase_C"/>
</dbReference>
<dbReference type="GO" id="GO:0000723">
    <property type="term" value="P:telomere maintenance"/>
    <property type="evidence" value="ECO:0007669"/>
    <property type="project" value="InterPro"/>
</dbReference>
<comment type="caution">
    <text evidence="2">The sequence shown here is derived from an EMBL/GenBank/DDBJ whole genome shotgun (WGS) entry which is preliminary data.</text>
</comment>
<dbReference type="FunFam" id="3.40.50.300:FF:001498">
    <property type="entry name" value="ATP-dependent DNA helicase"/>
    <property type="match status" value="1"/>
</dbReference>
<dbReference type="AlphaFoldDB" id="A0A495SLK7"/>
<evidence type="ECO:0000259" key="1">
    <source>
        <dbReference type="SMART" id="SM00382"/>
    </source>
</evidence>
<dbReference type="PANTHER" id="PTHR47642">
    <property type="entry name" value="ATP-DEPENDENT DNA HELICASE"/>
    <property type="match status" value="1"/>
</dbReference>
<dbReference type="InterPro" id="IPR010285">
    <property type="entry name" value="DNA_helicase_pif1-like_DEAD"/>
</dbReference>
<dbReference type="Pfam" id="PF13538">
    <property type="entry name" value="UvrD_C_2"/>
    <property type="match status" value="1"/>
</dbReference>
<proteinExistence type="predicted"/>
<protein>
    <submittedName>
        <fullName evidence="2">UvrD-like helicase family protein</fullName>
    </submittedName>
</protein>
<dbReference type="Pfam" id="PF05970">
    <property type="entry name" value="PIF1"/>
    <property type="match status" value="1"/>
</dbReference>
<dbReference type="InterPro" id="IPR051055">
    <property type="entry name" value="PIF1_helicase"/>
</dbReference>
<keyword evidence="2" id="KW-0378">Hydrolase</keyword>
<organism evidence="2 3">
    <name type="scientific">Chryseobacterium defluvii</name>
    <dbReference type="NCBI Taxonomy" id="160396"/>
    <lineage>
        <taxon>Bacteria</taxon>
        <taxon>Pseudomonadati</taxon>
        <taxon>Bacteroidota</taxon>
        <taxon>Flavobacteriia</taxon>
        <taxon>Flavobacteriales</taxon>
        <taxon>Weeksellaceae</taxon>
        <taxon>Chryseobacterium group</taxon>
        <taxon>Chryseobacterium</taxon>
    </lineage>
</organism>
<evidence type="ECO:0000313" key="3">
    <source>
        <dbReference type="Proteomes" id="UP000272428"/>
    </source>
</evidence>
<keyword evidence="2" id="KW-0547">Nucleotide-binding</keyword>
<reference evidence="2 3" key="1">
    <citation type="submission" date="2018-10" db="EMBL/GenBank/DDBJ databases">
        <title>Genomic Encyclopedia of Archaeal and Bacterial Type Strains, Phase II (KMG-II): from individual species to whole genera.</title>
        <authorList>
            <person name="Goeker M."/>
        </authorList>
    </citation>
    <scope>NUCLEOTIDE SEQUENCE [LARGE SCALE GENOMIC DNA]</scope>
    <source>
        <strain evidence="2 3">DSM 14219</strain>
    </source>
</reference>
<dbReference type="InterPro" id="IPR027417">
    <property type="entry name" value="P-loop_NTPase"/>
</dbReference>
<keyword evidence="2" id="KW-0067">ATP-binding</keyword>
<dbReference type="EMBL" id="RBXB01000001">
    <property type="protein sequence ID" value="RKT01199.1"/>
    <property type="molecule type" value="Genomic_DNA"/>
</dbReference>
<dbReference type="SMART" id="SM00382">
    <property type="entry name" value="AAA"/>
    <property type="match status" value="1"/>
</dbReference>
<dbReference type="InterPro" id="IPR029491">
    <property type="entry name" value="Helicase_HTH"/>
</dbReference>
<accession>A0A495SLK7</accession>
<keyword evidence="3" id="KW-1185">Reference proteome</keyword>
<keyword evidence="2" id="KW-0347">Helicase</keyword>
<dbReference type="SUPFAM" id="SSF52540">
    <property type="entry name" value="P-loop containing nucleoside triphosphate hydrolases"/>
    <property type="match status" value="2"/>
</dbReference>